<organism evidence="1 2">
    <name type="scientific">Trichinella pseudospiralis</name>
    <name type="common">Parasitic roundworm</name>
    <dbReference type="NCBI Taxonomy" id="6337"/>
    <lineage>
        <taxon>Eukaryota</taxon>
        <taxon>Metazoa</taxon>
        <taxon>Ecdysozoa</taxon>
        <taxon>Nematoda</taxon>
        <taxon>Enoplea</taxon>
        <taxon>Dorylaimia</taxon>
        <taxon>Trichinellida</taxon>
        <taxon>Trichinellidae</taxon>
        <taxon>Trichinella</taxon>
    </lineage>
</organism>
<evidence type="ECO:0000313" key="1">
    <source>
        <dbReference type="EMBL" id="KRY91446.1"/>
    </source>
</evidence>
<name>A0A0V1FZG6_TRIPS</name>
<dbReference type="EMBL" id="JYDT01000013">
    <property type="protein sequence ID" value="KRY91446.1"/>
    <property type="molecule type" value="Genomic_DNA"/>
</dbReference>
<reference evidence="1 2" key="1">
    <citation type="submission" date="2015-01" db="EMBL/GenBank/DDBJ databases">
        <title>Evolution of Trichinella species and genotypes.</title>
        <authorList>
            <person name="Korhonen P.K."/>
            <person name="Edoardo P."/>
            <person name="Giuseppe L.R."/>
            <person name="Gasser R.B."/>
        </authorList>
    </citation>
    <scope>NUCLEOTIDE SEQUENCE [LARGE SCALE GENOMIC DNA]</scope>
    <source>
        <strain evidence="1">ISS470</strain>
    </source>
</reference>
<sequence>MGTIKNVYRNCNFLYRNRIQSPIAEAIIIGFNLCNSIKESSANLHVADLSKNIRYGQCNIDNEHECNDEASVVVNFSFDHLSGSSSSSSAAAAAALAAALAVAVATTTTTSAYIAVGEKLLLVPQIYAIQLNIKQLSSGGWQLDSFS</sequence>
<accession>A0A0V1FZG6</accession>
<proteinExistence type="predicted"/>
<comment type="caution">
    <text evidence="1">The sequence shown here is derived from an EMBL/GenBank/DDBJ whole genome shotgun (WGS) entry which is preliminary data.</text>
</comment>
<dbReference type="Proteomes" id="UP000054995">
    <property type="component" value="Unassembled WGS sequence"/>
</dbReference>
<gene>
    <name evidence="1" type="ORF">T4D_16725</name>
</gene>
<dbReference type="AlphaFoldDB" id="A0A0V1FZG6"/>
<evidence type="ECO:0000313" key="2">
    <source>
        <dbReference type="Proteomes" id="UP000054995"/>
    </source>
</evidence>
<protein>
    <submittedName>
        <fullName evidence="1">Uncharacterized protein</fullName>
    </submittedName>
</protein>
<keyword evidence="2" id="KW-1185">Reference proteome</keyword>